<accession>A0A0F9KGS5</accession>
<protein>
    <submittedName>
        <fullName evidence="2">Uncharacterized protein</fullName>
    </submittedName>
</protein>
<evidence type="ECO:0000256" key="1">
    <source>
        <dbReference type="SAM" id="MobiDB-lite"/>
    </source>
</evidence>
<reference evidence="2" key="1">
    <citation type="journal article" date="2015" name="Nature">
        <title>Complex archaea that bridge the gap between prokaryotes and eukaryotes.</title>
        <authorList>
            <person name="Spang A."/>
            <person name="Saw J.H."/>
            <person name="Jorgensen S.L."/>
            <person name="Zaremba-Niedzwiedzka K."/>
            <person name="Martijn J."/>
            <person name="Lind A.E."/>
            <person name="van Eijk R."/>
            <person name="Schleper C."/>
            <person name="Guy L."/>
            <person name="Ettema T.J."/>
        </authorList>
    </citation>
    <scope>NUCLEOTIDE SEQUENCE</scope>
</reference>
<organism evidence="2">
    <name type="scientific">marine sediment metagenome</name>
    <dbReference type="NCBI Taxonomy" id="412755"/>
    <lineage>
        <taxon>unclassified sequences</taxon>
        <taxon>metagenomes</taxon>
        <taxon>ecological metagenomes</taxon>
    </lineage>
</organism>
<dbReference type="AlphaFoldDB" id="A0A0F9KGS5"/>
<proteinExistence type="predicted"/>
<sequence>MSDRERIARELREVQDRLAKNLNLVNGGGDVARLIDIAYELLALTRGSELLLYCHADRDGDCAWEHCIQKRDGEPKRTKRHCPLDQHEPDGTYHRDIVTPTEEPETYTREQVNQLVQATVVDALAAHPTEEPSAVEAAAFQVAYDAAELVGENDQLTEALREIADAEQYRMYQACPDCDNPRICDPEKKCRAESMSEKIARRALSHSTGEN</sequence>
<gene>
    <name evidence="2" type="ORF">LCGC14_1636130</name>
</gene>
<name>A0A0F9KGS5_9ZZZZ</name>
<dbReference type="EMBL" id="LAZR01013567">
    <property type="protein sequence ID" value="KKM21368.1"/>
    <property type="molecule type" value="Genomic_DNA"/>
</dbReference>
<feature type="region of interest" description="Disordered" evidence="1">
    <location>
        <begin position="75"/>
        <end position="97"/>
    </location>
</feature>
<evidence type="ECO:0000313" key="2">
    <source>
        <dbReference type="EMBL" id="KKM21368.1"/>
    </source>
</evidence>
<comment type="caution">
    <text evidence="2">The sequence shown here is derived from an EMBL/GenBank/DDBJ whole genome shotgun (WGS) entry which is preliminary data.</text>
</comment>